<evidence type="ECO:0000256" key="7">
    <source>
        <dbReference type="ARBA" id="ARBA00049185"/>
    </source>
</evidence>
<comment type="catalytic activity">
    <reaction evidence="7">
        <text>L-aspartate + 2-oxoglutarate = oxaloacetate + L-glutamate</text>
        <dbReference type="Rhea" id="RHEA:21824"/>
        <dbReference type="ChEBI" id="CHEBI:16452"/>
        <dbReference type="ChEBI" id="CHEBI:16810"/>
        <dbReference type="ChEBI" id="CHEBI:29985"/>
        <dbReference type="ChEBI" id="CHEBI:29991"/>
        <dbReference type="EC" id="2.6.1.1"/>
    </reaction>
</comment>
<dbReference type="EC" id="2.6.1.1" evidence="3"/>
<evidence type="ECO:0000256" key="4">
    <source>
        <dbReference type="ARBA" id="ARBA00022576"/>
    </source>
</evidence>
<dbReference type="CDD" id="cd00609">
    <property type="entry name" value="AAT_like"/>
    <property type="match status" value="1"/>
</dbReference>
<dbReference type="Pfam" id="PF00155">
    <property type="entry name" value="Aminotran_1_2"/>
    <property type="match status" value="1"/>
</dbReference>
<keyword evidence="6" id="KW-0663">Pyridoxal phosphate</keyword>
<gene>
    <name evidence="9" type="ORF">J6595_11175</name>
</gene>
<dbReference type="InterPro" id="IPR050596">
    <property type="entry name" value="AspAT/PAT-like"/>
</dbReference>
<comment type="caution">
    <text evidence="9">The sequence shown here is derived from an EMBL/GenBank/DDBJ whole genome shotgun (WGS) entry which is preliminary data.</text>
</comment>
<dbReference type="SUPFAM" id="SSF53383">
    <property type="entry name" value="PLP-dependent transferases"/>
    <property type="match status" value="1"/>
</dbReference>
<evidence type="ECO:0000259" key="8">
    <source>
        <dbReference type="Pfam" id="PF00155"/>
    </source>
</evidence>
<dbReference type="InterPro" id="IPR015421">
    <property type="entry name" value="PyrdxlP-dep_Trfase_major"/>
</dbReference>
<evidence type="ECO:0000313" key="10">
    <source>
        <dbReference type="Proteomes" id="UP000678276"/>
    </source>
</evidence>
<keyword evidence="5" id="KW-0808">Transferase</keyword>
<feature type="domain" description="Aminotransferase class I/classII large" evidence="8">
    <location>
        <begin position="32"/>
        <end position="375"/>
    </location>
</feature>
<evidence type="ECO:0000256" key="5">
    <source>
        <dbReference type="ARBA" id="ARBA00022679"/>
    </source>
</evidence>
<dbReference type="GO" id="GO:0008483">
    <property type="term" value="F:transaminase activity"/>
    <property type="evidence" value="ECO:0007669"/>
    <property type="project" value="UniProtKB-KW"/>
</dbReference>
<evidence type="ECO:0000256" key="3">
    <source>
        <dbReference type="ARBA" id="ARBA00012753"/>
    </source>
</evidence>
<evidence type="ECO:0000256" key="6">
    <source>
        <dbReference type="ARBA" id="ARBA00022898"/>
    </source>
</evidence>
<evidence type="ECO:0000256" key="1">
    <source>
        <dbReference type="ARBA" id="ARBA00001933"/>
    </source>
</evidence>
<organism evidence="9 10">
    <name type="scientific">Jiella mangrovi</name>
    <dbReference type="NCBI Taxonomy" id="2821407"/>
    <lineage>
        <taxon>Bacteria</taxon>
        <taxon>Pseudomonadati</taxon>
        <taxon>Pseudomonadota</taxon>
        <taxon>Alphaproteobacteria</taxon>
        <taxon>Hyphomicrobiales</taxon>
        <taxon>Aurantimonadaceae</taxon>
        <taxon>Jiella</taxon>
    </lineage>
</organism>
<dbReference type="PANTHER" id="PTHR46383">
    <property type="entry name" value="ASPARTATE AMINOTRANSFERASE"/>
    <property type="match status" value="1"/>
</dbReference>
<name>A0ABS4BJH0_9HYPH</name>
<comment type="similarity">
    <text evidence="2">Belongs to the class-I pyridoxal-phosphate-dependent aminotransferase family.</text>
</comment>
<proteinExistence type="inferred from homology"/>
<comment type="cofactor">
    <cofactor evidence="1">
        <name>pyridoxal 5'-phosphate</name>
        <dbReference type="ChEBI" id="CHEBI:597326"/>
    </cofactor>
</comment>
<keyword evidence="10" id="KW-1185">Reference proteome</keyword>
<reference evidence="9 10" key="1">
    <citation type="submission" date="2021-04" db="EMBL/GenBank/DDBJ databases">
        <title>Whole genome sequence of Jiella sp. KSK16Y-1.</title>
        <authorList>
            <person name="Tuo L."/>
        </authorList>
    </citation>
    <scope>NUCLEOTIDE SEQUENCE [LARGE SCALE GENOMIC DNA]</scope>
    <source>
        <strain evidence="9 10">KSK16Y-1</strain>
    </source>
</reference>
<dbReference type="Gene3D" id="3.40.640.10">
    <property type="entry name" value="Type I PLP-dependent aspartate aminotransferase-like (Major domain)"/>
    <property type="match status" value="1"/>
</dbReference>
<evidence type="ECO:0000256" key="2">
    <source>
        <dbReference type="ARBA" id="ARBA00007441"/>
    </source>
</evidence>
<dbReference type="InterPro" id="IPR015424">
    <property type="entry name" value="PyrdxlP-dep_Trfase"/>
</dbReference>
<evidence type="ECO:0000313" key="9">
    <source>
        <dbReference type="EMBL" id="MBP0616144.1"/>
    </source>
</evidence>
<protein>
    <recommendedName>
        <fullName evidence="3">aspartate transaminase</fullName>
        <ecNumber evidence="3">2.6.1.1</ecNumber>
    </recommendedName>
</protein>
<accession>A0ABS4BJH0</accession>
<dbReference type="Proteomes" id="UP000678276">
    <property type="component" value="Unassembled WGS sequence"/>
</dbReference>
<keyword evidence="4 9" id="KW-0032">Aminotransferase</keyword>
<sequence>MTTMNPAAARIEEIRTNSLRGSALSADGGSAISLAIGEPSFATPECVVEAQAQALAEGMTHYAVQTGAPDLVKAILAHAVPPSSPLCDTRNVLVTHGGTAGLSSTILGLIDPGDVVLIENPTYSLYADAIRLAGGTIRGFGRRPDGGLDLGEIRKLAVSAKMIILCQPSNPMGTVVGAEEWQELSEIAGACDLLVLSDEAYDGIVFDGCEFVSALAVPGLADRLIVSRTFSKKYAMTGWRVGYLVGTAELVAAASTAHRTFNGAVNTANQYAAIAALERAAGEAEAMRREFQERRALMVSCLRDKGPVDFSVPSGAFYLWVKYPEHFGPSQTVAAKCLASGVRVRPGSEFGTGGTYRLRLSFAPDRESIVEGCRRFLSVFET</sequence>
<dbReference type="PANTHER" id="PTHR46383:SF1">
    <property type="entry name" value="ASPARTATE AMINOTRANSFERASE"/>
    <property type="match status" value="1"/>
</dbReference>
<dbReference type="EMBL" id="JAGJCF010000006">
    <property type="protein sequence ID" value="MBP0616144.1"/>
    <property type="molecule type" value="Genomic_DNA"/>
</dbReference>
<dbReference type="InterPro" id="IPR004839">
    <property type="entry name" value="Aminotransferase_I/II_large"/>
</dbReference>